<accession>A0A1H4C1V7</accession>
<dbReference type="FunFam" id="3.40.50.1220:FF:000008">
    <property type="entry name" value="Acetolactate synthase"/>
    <property type="match status" value="1"/>
</dbReference>
<dbReference type="STRING" id="37625.SAMN05660420_02389"/>
<dbReference type="UniPathway" id="UPA00049">
    <property type="reaction ID" value="UER00059"/>
</dbReference>
<keyword evidence="16" id="KW-1185">Reference proteome</keyword>
<dbReference type="Pfam" id="PF02776">
    <property type="entry name" value="TPP_enzyme_N"/>
    <property type="match status" value="1"/>
</dbReference>
<dbReference type="NCBIfam" id="TIGR00118">
    <property type="entry name" value="acolac_lg"/>
    <property type="match status" value="1"/>
</dbReference>
<sequence length="588" mass="64484">MTGKKLLLKALKDRGVKYIFGYTGGAIMPVFDEMEKLENFTFVMSRHEQGAAFMAQGVSRASLSTGHPQIGVCMSTSGPGAMNLVTGIADAHMDSIPMLAITGQVATGVIATDAFQESDVVGVMMPICKQTYMPLYADDIEKTIHEGFYVATTGRGGPVVIDIPKDVQNAQVSHDYQFDPVAFRPHLPGYFYSPTPEREPLQRAIELINRSERPVMFCGHGVINSNAGQLLQKFAEKVNIPVAFTLHGLSAMPADHPLSLGMMGMHGTVEANRAILEADLLISFGMRFDDRVTGKLNEYAQNADVIHVEIDPSEIDKNVRTSVAINADVYRTLHVLLDDPMVTFKPRRRWLETIDVFRNVMAESLAAEIAHGVGTGNKLLMKTIIHQLSEVTQGRDLIVSDVGQHQMMAARFYNYQTNNSWYASGGAGTMGCSLPMAVGVKLARPDERVWSISGDGGFQMNAQELGTIMEHNIDVKIIILNNGYLGMVRQWQTFFFDGCYAGTPMQSPDFKLLAQAYGIPHRKVENLEDVTPALQEAIDHQGPMVLEFICDPTEVVLPMVPSGGGFEDMIVKHPQKIDKDLAGEGDAA</sequence>
<dbReference type="UniPathway" id="UPA00047">
    <property type="reaction ID" value="UER00055"/>
</dbReference>
<dbReference type="InterPro" id="IPR045229">
    <property type="entry name" value="TPP_enz"/>
</dbReference>
<comment type="pathway">
    <text evidence="1 11">Amino-acid biosynthesis; L-isoleucine biosynthesis; L-isoleucine from 2-oxobutanoate: step 1/4.</text>
</comment>
<keyword evidence="6 11" id="KW-0808">Transferase</keyword>
<dbReference type="PROSITE" id="PS00187">
    <property type="entry name" value="TPP_ENZYMES"/>
    <property type="match status" value="1"/>
</dbReference>
<dbReference type="Pfam" id="PF02775">
    <property type="entry name" value="TPP_enzyme_C"/>
    <property type="match status" value="1"/>
</dbReference>
<keyword evidence="5 11" id="KW-0028">Amino-acid biosynthesis</keyword>
<dbReference type="Gene3D" id="3.40.50.970">
    <property type="match status" value="2"/>
</dbReference>
<evidence type="ECO:0000259" key="12">
    <source>
        <dbReference type="Pfam" id="PF00205"/>
    </source>
</evidence>
<dbReference type="InterPro" id="IPR000399">
    <property type="entry name" value="TPP-bd_CS"/>
</dbReference>
<dbReference type="Pfam" id="PF00205">
    <property type="entry name" value="TPP_enzyme_M"/>
    <property type="match status" value="1"/>
</dbReference>
<gene>
    <name evidence="15" type="ORF">SAMN05660420_02389</name>
</gene>
<dbReference type="AlphaFoldDB" id="A0A1H4C1V7"/>
<dbReference type="EMBL" id="FNQN01000007">
    <property type="protein sequence ID" value="SEA54366.1"/>
    <property type="molecule type" value="Genomic_DNA"/>
</dbReference>
<comment type="pathway">
    <text evidence="2 11">Amino-acid biosynthesis; L-valine biosynthesis; L-valine from pyruvate: step 1/4.</text>
</comment>
<dbReference type="Gene3D" id="3.40.50.1220">
    <property type="entry name" value="TPP-binding domain"/>
    <property type="match status" value="1"/>
</dbReference>
<keyword evidence="8 11" id="KW-0460">Magnesium</keyword>
<dbReference type="RefSeq" id="WP_092348746.1">
    <property type="nucleotide sequence ID" value="NZ_FNQN01000007.1"/>
</dbReference>
<evidence type="ECO:0000256" key="7">
    <source>
        <dbReference type="ARBA" id="ARBA00022723"/>
    </source>
</evidence>
<dbReference type="GO" id="GO:0009099">
    <property type="term" value="P:L-valine biosynthetic process"/>
    <property type="evidence" value="ECO:0007669"/>
    <property type="project" value="UniProtKB-UniPathway"/>
</dbReference>
<dbReference type="InterPro" id="IPR011766">
    <property type="entry name" value="TPP_enzyme_TPP-bd"/>
</dbReference>
<proteinExistence type="inferred from homology"/>
<dbReference type="SUPFAM" id="SSF52467">
    <property type="entry name" value="DHS-like NAD/FAD-binding domain"/>
    <property type="match status" value="1"/>
</dbReference>
<reference evidence="15 16" key="1">
    <citation type="submission" date="2016-10" db="EMBL/GenBank/DDBJ databases">
        <authorList>
            <person name="de Groot N.N."/>
        </authorList>
    </citation>
    <scope>NUCLEOTIDE SEQUENCE [LARGE SCALE GENOMIC DNA]</scope>
    <source>
        <strain evidence="15 16">DSM 7343</strain>
    </source>
</reference>
<evidence type="ECO:0000256" key="5">
    <source>
        <dbReference type="ARBA" id="ARBA00022605"/>
    </source>
</evidence>
<dbReference type="InterPro" id="IPR012846">
    <property type="entry name" value="Acetolactate_synth_lsu"/>
</dbReference>
<dbReference type="InterPro" id="IPR012001">
    <property type="entry name" value="Thiamin_PyroP_enz_TPP-bd_dom"/>
</dbReference>
<dbReference type="GO" id="GO:0009097">
    <property type="term" value="P:isoleucine biosynthetic process"/>
    <property type="evidence" value="ECO:0007669"/>
    <property type="project" value="UniProtKB-UniPathway"/>
</dbReference>
<dbReference type="GO" id="GO:0005948">
    <property type="term" value="C:acetolactate synthase complex"/>
    <property type="evidence" value="ECO:0007669"/>
    <property type="project" value="TreeGrafter"/>
</dbReference>
<dbReference type="Proteomes" id="UP000199409">
    <property type="component" value="Unassembled WGS sequence"/>
</dbReference>
<evidence type="ECO:0000256" key="11">
    <source>
        <dbReference type="RuleBase" id="RU003591"/>
    </source>
</evidence>
<dbReference type="InterPro" id="IPR012000">
    <property type="entry name" value="Thiamin_PyroP_enz_cen_dom"/>
</dbReference>
<dbReference type="GO" id="GO:0050660">
    <property type="term" value="F:flavin adenine dinucleotide binding"/>
    <property type="evidence" value="ECO:0007669"/>
    <property type="project" value="InterPro"/>
</dbReference>
<comment type="cofactor">
    <cofactor evidence="11">
        <name>Mg(2+)</name>
        <dbReference type="ChEBI" id="CHEBI:18420"/>
    </cofactor>
    <text evidence="11">Binds 1 Mg(2+) ion per subunit.</text>
</comment>
<feature type="domain" description="Thiamine pyrophosphate enzyme TPP-binding" evidence="13">
    <location>
        <begin position="401"/>
        <end position="548"/>
    </location>
</feature>
<dbReference type="InterPro" id="IPR039368">
    <property type="entry name" value="AHAS_TPP"/>
</dbReference>
<dbReference type="PANTHER" id="PTHR18968:SF13">
    <property type="entry name" value="ACETOLACTATE SYNTHASE CATALYTIC SUBUNIT, MITOCHONDRIAL"/>
    <property type="match status" value="1"/>
</dbReference>
<dbReference type="PANTHER" id="PTHR18968">
    <property type="entry name" value="THIAMINE PYROPHOSPHATE ENZYMES"/>
    <property type="match status" value="1"/>
</dbReference>
<evidence type="ECO:0000256" key="3">
    <source>
        <dbReference type="ARBA" id="ARBA00007812"/>
    </source>
</evidence>
<dbReference type="CDD" id="cd07035">
    <property type="entry name" value="TPP_PYR_POX_like"/>
    <property type="match status" value="1"/>
</dbReference>
<comment type="similarity">
    <text evidence="3 11">Belongs to the TPP enzyme family.</text>
</comment>
<evidence type="ECO:0000256" key="2">
    <source>
        <dbReference type="ARBA" id="ARBA00005025"/>
    </source>
</evidence>
<dbReference type="EC" id="2.2.1.6" evidence="4 11"/>
<comment type="cofactor">
    <cofactor evidence="11">
        <name>thiamine diphosphate</name>
        <dbReference type="ChEBI" id="CHEBI:58937"/>
    </cofactor>
    <text evidence="11">Binds 1 thiamine pyrophosphate per subunit.</text>
</comment>
<keyword evidence="9 11" id="KW-0786">Thiamine pyrophosphate</keyword>
<comment type="catalytic activity">
    <reaction evidence="11">
        <text>2 pyruvate + H(+) = (2S)-2-acetolactate + CO2</text>
        <dbReference type="Rhea" id="RHEA:25249"/>
        <dbReference type="ChEBI" id="CHEBI:15361"/>
        <dbReference type="ChEBI" id="CHEBI:15378"/>
        <dbReference type="ChEBI" id="CHEBI:16526"/>
        <dbReference type="ChEBI" id="CHEBI:58476"/>
        <dbReference type="EC" id="2.2.1.6"/>
    </reaction>
</comment>
<evidence type="ECO:0000313" key="16">
    <source>
        <dbReference type="Proteomes" id="UP000199409"/>
    </source>
</evidence>
<protein>
    <recommendedName>
        <fullName evidence="4 11">Acetolactate synthase</fullName>
        <ecNumber evidence="4 11">2.2.1.6</ecNumber>
    </recommendedName>
</protein>
<dbReference type="InterPro" id="IPR029035">
    <property type="entry name" value="DHS-like_NAD/FAD-binding_dom"/>
</dbReference>
<evidence type="ECO:0000259" key="13">
    <source>
        <dbReference type="Pfam" id="PF02775"/>
    </source>
</evidence>
<dbReference type="FunFam" id="3.40.50.970:FF:000007">
    <property type="entry name" value="Acetolactate synthase"/>
    <property type="match status" value="1"/>
</dbReference>
<dbReference type="GO" id="GO:0003984">
    <property type="term" value="F:acetolactate synthase activity"/>
    <property type="evidence" value="ECO:0007669"/>
    <property type="project" value="UniProtKB-EC"/>
</dbReference>
<feature type="domain" description="Thiamine pyrophosphate enzyme central" evidence="12">
    <location>
        <begin position="201"/>
        <end position="335"/>
    </location>
</feature>
<name>A0A1H4C1V7_9BACT</name>
<dbReference type="InterPro" id="IPR029061">
    <property type="entry name" value="THDP-binding"/>
</dbReference>
<feature type="domain" description="Thiamine pyrophosphate enzyme N-terminal TPP-binding" evidence="14">
    <location>
        <begin position="1"/>
        <end position="120"/>
    </location>
</feature>
<evidence type="ECO:0000256" key="9">
    <source>
        <dbReference type="ARBA" id="ARBA00023052"/>
    </source>
</evidence>
<evidence type="ECO:0000256" key="8">
    <source>
        <dbReference type="ARBA" id="ARBA00022842"/>
    </source>
</evidence>
<dbReference type="GO" id="GO:0030976">
    <property type="term" value="F:thiamine pyrophosphate binding"/>
    <property type="evidence" value="ECO:0007669"/>
    <property type="project" value="UniProtKB-UniRule"/>
</dbReference>
<evidence type="ECO:0000313" key="15">
    <source>
        <dbReference type="EMBL" id="SEA54366.1"/>
    </source>
</evidence>
<keyword evidence="7 11" id="KW-0479">Metal-binding</keyword>
<evidence type="ECO:0000259" key="14">
    <source>
        <dbReference type="Pfam" id="PF02776"/>
    </source>
</evidence>
<dbReference type="GO" id="GO:0000287">
    <property type="term" value="F:magnesium ion binding"/>
    <property type="evidence" value="ECO:0007669"/>
    <property type="project" value="UniProtKB-UniRule"/>
</dbReference>
<organism evidence="15 16">
    <name type="scientific">Desulfuromusa kysingii</name>
    <dbReference type="NCBI Taxonomy" id="37625"/>
    <lineage>
        <taxon>Bacteria</taxon>
        <taxon>Pseudomonadati</taxon>
        <taxon>Thermodesulfobacteriota</taxon>
        <taxon>Desulfuromonadia</taxon>
        <taxon>Desulfuromonadales</taxon>
        <taxon>Geopsychrobacteraceae</taxon>
        <taxon>Desulfuromusa</taxon>
    </lineage>
</organism>
<evidence type="ECO:0000256" key="1">
    <source>
        <dbReference type="ARBA" id="ARBA00004974"/>
    </source>
</evidence>
<evidence type="ECO:0000256" key="10">
    <source>
        <dbReference type="ARBA" id="ARBA00023304"/>
    </source>
</evidence>
<dbReference type="SUPFAM" id="SSF52518">
    <property type="entry name" value="Thiamin diphosphate-binding fold (THDP-binding)"/>
    <property type="match status" value="2"/>
</dbReference>
<evidence type="ECO:0000256" key="4">
    <source>
        <dbReference type="ARBA" id="ARBA00013145"/>
    </source>
</evidence>
<evidence type="ECO:0000256" key="6">
    <source>
        <dbReference type="ARBA" id="ARBA00022679"/>
    </source>
</evidence>
<dbReference type="CDD" id="cd02015">
    <property type="entry name" value="TPP_AHAS"/>
    <property type="match status" value="1"/>
</dbReference>
<dbReference type="OrthoDB" id="2254214at2"/>
<keyword evidence="10 11" id="KW-0100">Branched-chain amino acid biosynthesis</keyword>